<dbReference type="SUPFAM" id="SSF46955">
    <property type="entry name" value="Putative DNA-binding domain"/>
    <property type="match status" value="1"/>
</dbReference>
<evidence type="ECO:0000259" key="2">
    <source>
        <dbReference type="PROSITE" id="PS50937"/>
    </source>
</evidence>
<feature type="domain" description="HTH merR-type" evidence="2">
    <location>
        <begin position="2"/>
        <end position="70"/>
    </location>
</feature>
<evidence type="ECO:0000313" key="4">
    <source>
        <dbReference type="Proteomes" id="UP000032582"/>
    </source>
</evidence>
<dbReference type="PATRIC" id="fig|582.24.peg.807"/>
<accession>A0A0D8LAX8</accession>
<proteinExistence type="predicted"/>
<dbReference type="GO" id="GO:0003700">
    <property type="term" value="F:DNA-binding transcription factor activity"/>
    <property type="evidence" value="ECO:0007669"/>
    <property type="project" value="InterPro"/>
</dbReference>
<dbReference type="CDD" id="cd01109">
    <property type="entry name" value="HTH_YyaN"/>
    <property type="match status" value="1"/>
</dbReference>
<dbReference type="PANTHER" id="PTHR30204">
    <property type="entry name" value="REDOX-CYCLING DRUG-SENSING TRANSCRIPTIONAL ACTIVATOR SOXR"/>
    <property type="match status" value="1"/>
</dbReference>
<dbReference type="AlphaFoldDB" id="A0A0D8LAX8"/>
<dbReference type="GO" id="GO:0003677">
    <property type="term" value="F:DNA binding"/>
    <property type="evidence" value="ECO:0007669"/>
    <property type="project" value="UniProtKB-KW"/>
</dbReference>
<gene>
    <name evidence="3" type="ORF">UA45_02690</name>
</gene>
<dbReference type="InterPro" id="IPR000551">
    <property type="entry name" value="MerR-type_HTH_dom"/>
</dbReference>
<dbReference type="InterPro" id="IPR047057">
    <property type="entry name" value="MerR_fam"/>
</dbReference>
<dbReference type="InterPro" id="IPR009061">
    <property type="entry name" value="DNA-bd_dom_put_sf"/>
</dbReference>
<dbReference type="PANTHER" id="PTHR30204:SF98">
    <property type="entry name" value="HTH-TYPE TRANSCRIPTIONAL REGULATOR ADHR"/>
    <property type="match status" value="1"/>
</dbReference>
<dbReference type="Proteomes" id="UP000032582">
    <property type="component" value="Unassembled WGS sequence"/>
</dbReference>
<sequence length="122" mass="14147">MHYSISAFSALTGFSIHTLRFYEKEGILIPQRRANNHRCYSARDAEWVTFITRLKETGMPLKSIKYYADLRAQGEETAQARMDLLLAHSGTLQLQIAVLNDHFQHLERKIDYYRDLLTTAAI</sequence>
<dbReference type="PROSITE" id="PS50937">
    <property type="entry name" value="HTH_MERR_2"/>
    <property type="match status" value="1"/>
</dbReference>
<reference evidence="3 4" key="1">
    <citation type="submission" date="2015-02" db="EMBL/GenBank/DDBJ databases">
        <title>Whole genome shotgun sequencing of cultured foodborne pathogen.</title>
        <authorList>
            <person name="Timme R."/>
            <person name="Allard M.W."/>
            <person name="Strain E."/>
            <person name="Evans P.S."/>
            <person name="Brown E."/>
        </authorList>
    </citation>
    <scope>NUCLEOTIDE SEQUENCE [LARGE SCALE GENOMIC DNA]</scope>
    <source>
        <strain evidence="3 4">GCSL-TSO-24</strain>
    </source>
</reference>
<dbReference type="PRINTS" id="PR00040">
    <property type="entry name" value="HTHMERR"/>
</dbReference>
<evidence type="ECO:0000313" key="3">
    <source>
        <dbReference type="EMBL" id="KJF78944.1"/>
    </source>
</evidence>
<protein>
    <submittedName>
        <fullName evidence="3">MerR family transcriptional regulator</fullName>
    </submittedName>
</protein>
<keyword evidence="1" id="KW-0238">DNA-binding</keyword>
<dbReference type="Gene3D" id="1.10.1660.10">
    <property type="match status" value="1"/>
</dbReference>
<dbReference type="Pfam" id="PF13411">
    <property type="entry name" value="MerR_1"/>
    <property type="match status" value="1"/>
</dbReference>
<name>A0A0D8LAX8_MORMO</name>
<dbReference type="EMBL" id="JZSH01000014">
    <property type="protein sequence ID" value="KJF78944.1"/>
    <property type="molecule type" value="Genomic_DNA"/>
</dbReference>
<organism evidence="3 4">
    <name type="scientific">Morganella morganii</name>
    <name type="common">Proteus morganii</name>
    <dbReference type="NCBI Taxonomy" id="582"/>
    <lineage>
        <taxon>Bacteria</taxon>
        <taxon>Pseudomonadati</taxon>
        <taxon>Pseudomonadota</taxon>
        <taxon>Gammaproteobacteria</taxon>
        <taxon>Enterobacterales</taxon>
        <taxon>Morganellaceae</taxon>
        <taxon>Morganella</taxon>
    </lineage>
</organism>
<comment type="caution">
    <text evidence="3">The sequence shown here is derived from an EMBL/GenBank/DDBJ whole genome shotgun (WGS) entry which is preliminary data.</text>
</comment>
<evidence type="ECO:0000256" key="1">
    <source>
        <dbReference type="ARBA" id="ARBA00023125"/>
    </source>
</evidence>
<dbReference type="SMART" id="SM00422">
    <property type="entry name" value="HTH_MERR"/>
    <property type="match status" value="1"/>
</dbReference>